<dbReference type="EMBL" id="KZ805613">
    <property type="protein sequence ID" value="PVH93135.1"/>
    <property type="molecule type" value="Genomic_DNA"/>
</dbReference>
<evidence type="ECO:0000313" key="2">
    <source>
        <dbReference type="EMBL" id="PVH93135.1"/>
    </source>
</evidence>
<evidence type="ECO:0008006" key="4">
    <source>
        <dbReference type="Google" id="ProtNLM"/>
    </source>
</evidence>
<keyword evidence="1" id="KW-0732">Signal</keyword>
<proteinExistence type="predicted"/>
<feature type="chain" id="PRO_5015984085" description="Extracellular membrane protein CFEM domain-containing protein" evidence="1">
    <location>
        <begin position="20"/>
        <end position="330"/>
    </location>
</feature>
<reference evidence="2 3" key="1">
    <citation type="journal article" date="2018" name="Sci. Rep.">
        <title>Comparative genomics provides insights into the lifestyle and reveals functional heterogeneity of dark septate endophytic fungi.</title>
        <authorList>
            <person name="Knapp D.G."/>
            <person name="Nemeth J.B."/>
            <person name="Barry K."/>
            <person name="Hainaut M."/>
            <person name="Henrissat B."/>
            <person name="Johnson J."/>
            <person name="Kuo A."/>
            <person name="Lim J.H.P."/>
            <person name="Lipzen A."/>
            <person name="Nolan M."/>
            <person name="Ohm R.A."/>
            <person name="Tamas L."/>
            <person name="Grigoriev I.V."/>
            <person name="Spatafora J.W."/>
            <person name="Nagy L.G."/>
            <person name="Kovacs G.M."/>
        </authorList>
    </citation>
    <scope>NUCLEOTIDE SEQUENCE [LARGE SCALE GENOMIC DNA]</scope>
    <source>
        <strain evidence="2 3">DSE2036</strain>
    </source>
</reference>
<dbReference type="Proteomes" id="UP000244855">
    <property type="component" value="Unassembled WGS sequence"/>
</dbReference>
<gene>
    <name evidence="2" type="ORF">DM02DRAFT_677047</name>
</gene>
<dbReference type="OrthoDB" id="3942091at2759"/>
<accession>A0A2V1D564</accession>
<sequence length="330" mass="36001">MFCNSLHVLCFGLLFSVTAQDFTAVPQASCLNAAARTATGYGKCESMMSEVMRCDASVSTNKPAAASCFCRQEILNSILECQNESNFCSGMNNGYLWANTVKYWHEKCDTKISFSPTTPVLSTYSSIDINACSTAWEGCVIQSAEISRCRTLSAQSSQLTSCMCRPALLSAAFTCSYYANVSCTMVPGTLSEVQGYEYCTGFMGVVGPLANLSCRGQLVREKIVKAGRQVTEMEPFDGKHIESISMRVLGATGSKNTWDTLAQLNETLIEEVELSNIDNAVSDWEYKRFTVELATTRQKYLGVVSSSASRMETGLPIDGIILSISLCVWV</sequence>
<protein>
    <recommendedName>
        <fullName evidence="4">Extracellular membrane protein CFEM domain-containing protein</fullName>
    </recommendedName>
</protein>
<evidence type="ECO:0000313" key="3">
    <source>
        <dbReference type="Proteomes" id="UP000244855"/>
    </source>
</evidence>
<name>A0A2V1D564_9PLEO</name>
<keyword evidence="3" id="KW-1185">Reference proteome</keyword>
<evidence type="ECO:0000256" key="1">
    <source>
        <dbReference type="SAM" id="SignalP"/>
    </source>
</evidence>
<feature type="signal peptide" evidence="1">
    <location>
        <begin position="1"/>
        <end position="19"/>
    </location>
</feature>
<dbReference type="AlphaFoldDB" id="A0A2V1D564"/>
<organism evidence="2 3">
    <name type="scientific">Periconia macrospinosa</name>
    <dbReference type="NCBI Taxonomy" id="97972"/>
    <lineage>
        <taxon>Eukaryota</taxon>
        <taxon>Fungi</taxon>
        <taxon>Dikarya</taxon>
        <taxon>Ascomycota</taxon>
        <taxon>Pezizomycotina</taxon>
        <taxon>Dothideomycetes</taxon>
        <taxon>Pleosporomycetidae</taxon>
        <taxon>Pleosporales</taxon>
        <taxon>Massarineae</taxon>
        <taxon>Periconiaceae</taxon>
        <taxon>Periconia</taxon>
    </lineage>
</organism>